<proteinExistence type="predicted"/>
<dbReference type="OrthoDB" id="5272396at2759"/>
<accession>A0A2S6BX28</accession>
<dbReference type="Pfam" id="PF24864">
    <property type="entry name" value="DUF7730"/>
    <property type="match status" value="1"/>
</dbReference>
<keyword evidence="4" id="KW-1185">Reference proteome</keyword>
<evidence type="ECO:0000313" key="3">
    <source>
        <dbReference type="EMBL" id="PPJ52028.1"/>
    </source>
</evidence>
<dbReference type="Proteomes" id="UP000237631">
    <property type="component" value="Unassembled WGS sequence"/>
</dbReference>
<comment type="caution">
    <text evidence="3">The sequence shown here is derived from an EMBL/GenBank/DDBJ whole genome shotgun (WGS) entry which is preliminary data.</text>
</comment>
<dbReference type="PANTHER" id="PTHR42085">
    <property type="entry name" value="F-BOX DOMAIN-CONTAINING PROTEIN"/>
    <property type="match status" value="1"/>
</dbReference>
<gene>
    <name evidence="3" type="ORF">CBER1_10395</name>
</gene>
<sequence length="391" mass="43500">MMAETTGASATATGPGAATDTQPTSQPPPARLSYLPTQQPRPLKEEVLELIAPWRDSLEPPPFTAGELVVIMLVLLDSEIQPHSPETIERDLLSTFKYYEDFHDLEWIDPVVPGLYQAVEDFEHPACIATSETPSSATEIGICDATLVVPNAAARLYLRDKLESPRKGTFEFMELPAEIREKIFKMLLVYPKSGLALAINRRSRDDDGIRLRGKGFTDVEAPAHPADTDVLETDIPVGKLSDILTILRVSKQIRHEALPVFYGRNTFQFGTLKLLFGALRLMSRETLQQIQTLRIVMDPLSLKQLELIAPRNTEFWRFCGGGIAYESGSETPDPPLRIFKLGNIQELDGIIFLAQRTENLKTVGDGFLVPWLREKIGTGEEKGNKKAHGLP</sequence>
<name>A0A2S6BX28_9PEZI</name>
<dbReference type="InterPro" id="IPR056632">
    <property type="entry name" value="DUF7730"/>
</dbReference>
<protein>
    <recommendedName>
        <fullName evidence="2">DUF7730 domain-containing protein</fullName>
    </recommendedName>
</protein>
<evidence type="ECO:0000313" key="4">
    <source>
        <dbReference type="Proteomes" id="UP000237631"/>
    </source>
</evidence>
<feature type="region of interest" description="Disordered" evidence="1">
    <location>
        <begin position="1"/>
        <end position="38"/>
    </location>
</feature>
<dbReference type="PANTHER" id="PTHR42085:SF2">
    <property type="entry name" value="F-BOX DOMAIN-CONTAINING PROTEIN"/>
    <property type="match status" value="1"/>
</dbReference>
<dbReference type="AlphaFoldDB" id="A0A2S6BX28"/>
<evidence type="ECO:0000256" key="1">
    <source>
        <dbReference type="SAM" id="MobiDB-lite"/>
    </source>
</evidence>
<feature type="domain" description="DUF7730" evidence="2">
    <location>
        <begin position="172"/>
        <end position="296"/>
    </location>
</feature>
<organism evidence="3 4">
    <name type="scientific">Cercospora berteroae</name>
    <dbReference type="NCBI Taxonomy" id="357750"/>
    <lineage>
        <taxon>Eukaryota</taxon>
        <taxon>Fungi</taxon>
        <taxon>Dikarya</taxon>
        <taxon>Ascomycota</taxon>
        <taxon>Pezizomycotina</taxon>
        <taxon>Dothideomycetes</taxon>
        <taxon>Dothideomycetidae</taxon>
        <taxon>Mycosphaerellales</taxon>
        <taxon>Mycosphaerellaceae</taxon>
        <taxon>Cercospora</taxon>
    </lineage>
</organism>
<dbReference type="InterPro" id="IPR038883">
    <property type="entry name" value="AN11006-like"/>
</dbReference>
<dbReference type="EMBL" id="PNEN01001725">
    <property type="protein sequence ID" value="PPJ52028.1"/>
    <property type="molecule type" value="Genomic_DNA"/>
</dbReference>
<feature type="compositionally biased region" description="Low complexity" evidence="1">
    <location>
        <begin position="1"/>
        <end position="21"/>
    </location>
</feature>
<reference evidence="4" key="1">
    <citation type="journal article" date="2017" name="bioRxiv">
        <title>Conservation of a gene cluster reveals novel cercosporin biosynthetic mechanisms and extends production to the genus Colletotrichum.</title>
        <authorList>
            <person name="de Jonge R."/>
            <person name="Ebert M.K."/>
            <person name="Huitt-Roehl C.R."/>
            <person name="Pal P."/>
            <person name="Suttle J.C."/>
            <person name="Spanner R.E."/>
            <person name="Neubauer J.D."/>
            <person name="Jurick W.M.II."/>
            <person name="Stott K.A."/>
            <person name="Secor G.A."/>
            <person name="Thomma B.P.H.J."/>
            <person name="Van de Peer Y."/>
            <person name="Townsend C.A."/>
            <person name="Bolton M.D."/>
        </authorList>
    </citation>
    <scope>NUCLEOTIDE SEQUENCE [LARGE SCALE GENOMIC DNA]</scope>
    <source>
        <strain evidence="4">CBS538.71</strain>
    </source>
</reference>
<evidence type="ECO:0000259" key="2">
    <source>
        <dbReference type="Pfam" id="PF24864"/>
    </source>
</evidence>